<dbReference type="EMBL" id="JAULSU010000001">
    <property type="protein sequence ID" value="KAK0633545.1"/>
    <property type="molecule type" value="Genomic_DNA"/>
</dbReference>
<evidence type="ECO:0000256" key="1">
    <source>
        <dbReference type="ARBA" id="ARBA00022617"/>
    </source>
</evidence>
<sequence>MGLPFRAVSIVAAGVGFVLSSDIVAIPGLPKVGFAAGFLAAWTFQFWLWAFWAVILHPHYFSPLRHLPSPTGGSFYNGQWKKISAQPSGVPMIEWINSIPNNGIIRYLGLLNLERVMVTSPKALAEVLSTKCYDFQKPEQLRWSLGRILGVGILFAEGDEHNIQRRKLLPAFSFRHIKDLYPVFWDKSRESVRVMTSAVLADPVLEVGSWASRATLDMIGVAGLGRDFGAIENPSNTLSQTYHNLFKPSAQGRLLGLVSLFIPGWLVEKLPVQRNNDVRHAVRVVRSVCSDLIQTSKQKRSSGEQPSLDIISVALESGSFTDENLVDQMMTFLLAGHETTASSMTWACYLLAKHPDIQSRLRSEIHARLPPIDSSTPITSLDIDSLPYLNAVCQEIFRYFAPVPLLMRDAARDTTIQGTFIPKGTRVIISPWAVNKSVEMWGPDAAEFNPDRWLASGDAEKDKKAASGGASSNYAFMTFLAGPRGCIGREFAKAEFACLLAAWVGRFKMELGDGMEKDEEKLDIKGAITARPEGGMFIKMEVVEGW</sequence>
<dbReference type="GO" id="GO:0004497">
    <property type="term" value="F:monooxygenase activity"/>
    <property type="evidence" value="ECO:0007669"/>
    <property type="project" value="InterPro"/>
</dbReference>
<comment type="cofactor">
    <cofactor evidence="4">
        <name>heme</name>
        <dbReference type="ChEBI" id="CHEBI:30413"/>
    </cofactor>
</comment>
<keyword evidence="7" id="KW-1185">Reference proteome</keyword>
<dbReference type="FunFam" id="1.10.630.10:FF:000051">
    <property type="entry name" value="Cytochrome P450 monooxygenase (Fum15)"/>
    <property type="match status" value="1"/>
</dbReference>
<dbReference type="Proteomes" id="UP001175000">
    <property type="component" value="Unassembled WGS sequence"/>
</dbReference>
<keyword evidence="5" id="KW-0812">Transmembrane</keyword>
<dbReference type="InterPro" id="IPR001128">
    <property type="entry name" value="Cyt_P450"/>
</dbReference>
<evidence type="ECO:0000313" key="7">
    <source>
        <dbReference type="Proteomes" id="UP001175000"/>
    </source>
</evidence>
<dbReference type="PRINTS" id="PR00385">
    <property type="entry name" value="P450"/>
</dbReference>
<evidence type="ECO:0000313" key="6">
    <source>
        <dbReference type="EMBL" id="KAK0633545.1"/>
    </source>
</evidence>
<name>A0AA40CCV7_9PEZI</name>
<feature type="transmembrane region" description="Helical" evidence="5">
    <location>
        <begin position="32"/>
        <end position="56"/>
    </location>
</feature>
<evidence type="ECO:0000256" key="4">
    <source>
        <dbReference type="PIRSR" id="PIRSR602401-1"/>
    </source>
</evidence>
<feature type="binding site" description="axial binding residue" evidence="4">
    <location>
        <position position="486"/>
    </location>
    <ligand>
        <name>heme</name>
        <dbReference type="ChEBI" id="CHEBI:30413"/>
    </ligand>
    <ligandPart>
        <name>Fe</name>
        <dbReference type="ChEBI" id="CHEBI:18248"/>
    </ligandPart>
</feature>
<dbReference type="InterPro" id="IPR002401">
    <property type="entry name" value="Cyt_P450_E_grp-I"/>
</dbReference>
<dbReference type="PANTHER" id="PTHR24305">
    <property type="entry name" value="CYTOCHROME P450"/>
    <property type="match status" value="1"/>
</dbReference>
<dbReference type="GO" id="GO:0005506">
    <property type="term" value="F:iron ion binding"/>
    <property type="evidence" value="ECO:0007669"/>
    <property type="project" value="InterPro"/>
</dbReference>
<dbReference type="PANTHER" id="PTHR24305:SF227">
    <property type="entry name" value="P450, PUTATIVE (EUROFUNG)-RELATED"/>
    <property type="match status" value="1"/>
</dbReference>
<protein>
    <submittedName>
        <fullName evidence="6">Cytochrome P450</fullName>
    </submittedName>
</protein>
<keyword evidence="2 4" id="KW-0479">Metal-binding</keyword>
<dbReference type="PRINTS" id="PR00463">
    <property type="entry name" value="EP450I"/>
</dbReference>
<proteinExistence type="predicted"/>
<organism evidence="6 7">
    <name type="scientific">Immersiella caudata</name>
    <dbReference type="NCBI Taxonomy" id="314043"/>
    <lineage>
        <taxon>Eukaryota</taxon>
        <taxon>Fungi</taxon>
        <taxon>Dikarya</taxon>
        <taxon>Ascomycota</taxon>
        <taxon>Pezizomycotina</taxon>
        <taxon>Sordariomycetes</taxon>
        <taxon>Sordariomycetidae</taxon>
        <taxon>Sordariales</taxon>
        <taxon>Lasiosphaeriaceae</taxon>
        <taxon>Immersiella</taxon>
    </lineage>
</organism>
<keyword evidence="5" id="KW-0472">Membrane</keyword>
<dbReference type="Gene3D" id="1.10.630.10">
    <property type="entry name" value="Cytochrome P450"/>
    <property type="match status" value="1"/>
</dbReference>
<dbReference type="CDD" id="cd11069">
    <property type="entry name" value="CYP_FUM15-like"/>
    <property type="match status" value="1"/>
</dbReference>
<evidence type="ECO:0000256" key="5">
    <source>
        <dbReference type="SAM" id="Phobius"/>
    </source>
</evidence>
<dbReference type="GO" id="GO:0016705">
    <property type="term" value="F:oxidoreductase activity, acting on paired donors, with incorporation or reduction of molecular oxygen"/>
    <property type="evidence" value="ECO:0007669"/>
    <property type="project" value="InterPro"/>
</dbReference>
<evidence type="ECO:0000256" key="3">
    <source>
        <dbReference type="ARBA" id="ARBA00023004"/>
    </source>
</evidence>
<accession>A0AA40CCV7</accession>
<gene>
    <name evidence="6" type="ORF">B0T14DRAFT_415202</name>
</gene>
<comment type="caution">
    <text evidence="6">The sequence shown here is derived from an EMBL/GenBank/DDBJ whole genome shotgun (WGS) entry which is preliminary data.</text>
</comment>
<dbReference type="GO" id="GO:0020037">
    <property type="term" value="F:heme binding"/>
    <property type="evidence" value="ECO:0007669"/>
    <property type="project" value="InterPro"/>
</dbReference>
<keyword evidence="5" id="KW-1133">Transmembrane helix</keyword>
<evidence type="ECO:0000256" key="2">
    <source>
        <dbReference type="ARBA" id="ARBA00022723"/>
    </source>
</evidence>
<dbReference type="Pfam" id="PF00067">
    <property type="entry name" value="p450"/>
    <property type="match status" value="1"/>
</dbReference>
<dbReference type="InterPro" id="IPR036396">
    <property type="entry name" value="Cyt_P450_sf"/>
</dbReference>
<keyword evidence="3 4" id="KW-0408">Iron</keyword>
<feature type="transmembrane region" description="Helical" evidence="5">
    <location>
        <begin position="7"/>
        <end position="26"/>
    </location>
</feature>
<reference evidence="6" key="1">
    <citation type="submission" date="2023-06" db="EMBL/GenBank/DDBJ databases">
        <title>Genome-scale phylogeny and comparative genomics of the fungal order Sordariales.</title>
        <authorList>
            <consortium name="Lawrence Berkeley National Laboratory"/>
            <person name="Hensen N."/>
            <person name="Bonometti L."/>
            <person name="Westerberg I."/>
            <person name="Brannstrom I.O."/>
            <person name="Guillou S."/>
            <person name="Cros-Aarteil S."/>
            <person name="Calhoun S."/>
            <person name="Haridas S."/>
            <person name="Kuo A."/>
            <person name="Mondo S."/>
            <person name="Pangilinan J."/>
            <person name="Riley R."/>
            <person name="Labutti K."/>
            <person name="Andreopoulos B."/>
            <person name="Lipzen A."/>
            <person name="Chen C."/>
            <person name="Yanf M."/>
            <person name="Daum C."/>
            <person name="Ng V."/>
            <person name="Clum A."/>
            <person name="Steindorff A."/>
            <person name="Ohm R."/>
            <person name="Martin F."/>
            <person name="Silar P."/>
            <person name="Natvig D."/>
            <person name="Lalanne C."/>
            <person name="Gautier V."/>
            <person name="Ament-Velasquez S.L."/>
            <person name="Kruys A."/>
            <person name="Hutchinson M.I."/>
            <person name="Powell A.J."/>
            <person name="Barry K."/>
            <person name="Miller A.N."/>
            <person name="Grigoriev I.V."/>
            <person name="Debuchy R."/>
            <person name="Gladieux P."/>
            <person name="Thoren M.H."/>
            <person name="Johannesson H."/>
        </authorList>
    </citation>
    <scope>NUCLEOTIDE SEQUENCE</scope>
    <source>
        <strain evidence="6">CBS 606.72</strain>
    </source>
</reference>
<keyword evidence="1 4" id="KW-0349">Heme</keyword>
<dbReference type="SUPFAM" id="SSF48264">
    <property type="entry name" value="Cytochrome P450"/>
    <property type="match status" value="1"/>
</dbReference>
<dbReference type="InterPro" id="IPR050121">
    <property type="entry name" value="Cytochrome_P450_monoxygenase"/>
</dbReference>
<dbReference type="AlphaFoldDB" id="A0AA40CCV7"/>